<evidence type="ECO:0000313" key="1">
    <source>
        <dbReference type="EMBL" id="ANF85594.1"/>
    </source>
</evidence>
<sequence length="335" mass="37293">MTARMTLTPQMAEYEQKFTDGGEVRWLPYLMYFHPTDHRSFVVNTDSAGFRYSESLTTRYSVADGGQSSGPVRLLAGSSTVFGIGASADSQTLASRLTQNDPRGQHWLNFGGRSFNSTQELTLFTLNKHRLPKVDEIVLFSGFNNLGLARQPENYRGEYGAFFNCHQFFDALAPAEPASTSWSLSNLFGKAQEPERPAPQSMQEQIDYAANLTLQHLDIWRALAADMGAKLTFILQPLAGWVRETGSPEEQQLFAELDQAGNFTDVYGDILQTSVREAYAHRLRAGAQGMGVGFVDITPLLAEALGPDDWQFVDRIHFTDFGNDLVSKLILDVTR</sequence>
<dbReference type="Proteomes" id="UP000077829">
    <property type="component" value="Chromosome"/>
</dbReference>
<dbReference type="PATRIC" id="fig|219572.3.peg.2238"/>
<dbReference type="KEGG" id="panr:A7J50_2181"/>
<gene>
    <name evidence="1" type="ORF">A7J50_2181</name>
</gene>
<protein>
    <submittedName>
        <fullName evidence="1">Inducer of phenazine A</fullName>
    </submittedName>
</protein>
<dbReference type="EMBL" id="CP015600">
    <property type="protein sequence ID" value="ANF85594.1"/>
    <property type="molecule type" value="Genomic_DNA"/>
</dbReference>
<dbReference type="GO" id="GO:0016788">
    <property type="term" value="F:hydrolase activity, acting on ester bonds"/>
    <property type="evidence" value="ECO:0007669"/>
    <property type="project" value="UniProtKB-ARBA"/>
</dbReference>
<dbReference type="RefSeq" id="WP_064451793.1">
    <property type="nucleotide sequence ID" value="NZ_CP015600.1"/>
</dbReference>
<reference evidence="1 2" key="1">
    <citation type="submission" date="2016-05" db="EMBL/GenBank/DDBJ databases">
        <title>Complete genome sequence of Pseudomonas antarctica PAMC 27494.</title>
        <authorList>
            <person name="Lee J."/>
        </authorList>
    </citation>
    <scope>NUCLEOTIDE SEQUENCE [LARGE SCALE GENOMIC DNA]</scope>
    <source>
        <strain evidence="1 2">PAMC 27494</strain>
    </source>
</reference>
<name>A0A172YZL5_9PSED</name>
<organism evidence="1 2">
    <name type="scientific">Pseudomonas antarctica</name>
    <dbReference type="NCBI Taxonomy" id="219572"/>
    <lineage>
        <taxon>Bacteria</taxon>
        <taxon>Pseudomonadati</taxon>
        <taxon>Pseudomonadota</taxon>
        <taxon>Gammaproteobacteria</taxon>
        <taxon>Pseudomonadales</taxon>
        <taxon>Pseudomonadaceae</taxon>
        <taxon>Pseudomonas</taxon>
    </lineage>
</organism>
<dbReference type="Gene3D" id="3.40.50.1110">
    <property type="entry name" value="SGNH hydrolase"/>
    <property type="match status" value="1"/>
</dbReference>
<accession>A0A172YZL5</accession>
<dbReference type="SUPFAM" id="SSF52266">
    <property type="entry name" value="SGNH hydrolase"/>
    <property type="match status" value="1"/>
</dbReference>
<dbReference type="STRING" id="219572.A7J50_2181"/>
<evidence type="ECO:0000313" key="2">
    <source>
        <dbReference type="Proteomes" id="UP000077829"/>
    </source>
</evidence>
<proteinExistence type="predicted"/>
<dbReference type="AlphaFoldDB" id="A0A172YZL5"/>
<dbReference type="InterPro" id="IPR036514">
    <property type="entry name" value="SGNH_hydro_sf"/>
</dbReference>